<dbReference type="Pfam" id="PF11783">
    <property type="entry name" value="Cytochrome_cB"/>
    <property type="match status" value="1"/>
</dbReference>
<dbReference type="KEGG" id="dwd:DSCW_42150"/>
<dbReference type="InterPro" id="IPR036280">
    <property type="entry name" value="Multihaem_cyt_sf"/>
</dbReference>
<proteinExistence type="predicted"/>
<protein>
    <submittedName>
        <fullName evidence="1">Uncharacterized protein</fullName>
    </submittedName>
</protein>
<name>A0A5K7Z705_9BACT</name>
<keyword evidence="2" id="KW-1185">Reference proteome</keyword>
<dbReference type="AlphaFoldDB" id="A0A5K7Z705"/>
<accession>A0A5K7Z705</accession>
<dbReference type="Proteomes" id="UP000427769">
    <property type="component" value="Chromosome"/>
</dbReference>
<dbReference type="PIRSF" id="PIRSF039014">
    <property type="entry name" value="OTR_cyc"/>
    <property type="match status" value="1"/>
</dbReference>
<dbReference type="SUPFAM" id="SSF48695">
    <property type="entry name" value="Multiheme cytochromes"/>
    <property type="match status" value="1"/>
</dbReference>
<dbReference type="EMBL" id="AP021875">
    <property type="protein sequence ID" value="BBO76798.1"/>
    <property type="molecule type" value="Genomic_DNA"/>
</dbReference>
<dbReference type="NCBIfam" id="TIGR04315">
    <property type="entry name" value="octaheme_Shew"/>
    <property type="match status" value="1"/>
</dbReference>
<evidence type="ECO:0000313" key="1">
    <source>
        <dbReference type="EMBL" id="BBO76798.1"/>
    </source>
</evidence>
<evidence type="ECO:0000313" key="2">
    <source>
        <dbReference type="Proteomes" id="UP000427769"/>
    </source>
</evidence>
<sequence length="406" mass="45903">MTKIDCLVCHDTTGTYKKTPTAAGMPDPKVDLVAVAKSVGATSRKTCGDCHFNGGGGEAVKHADLSRQLLHPERNCDVHMGGYDFQCSECHRTRNHKIAGRSSSVPVAEGDISCQNCHSATPHYGDHLLDHHLNKHSSNIACTTCHAPVYAKCKPTKTFWDWSKAGDKKRKPEKDKYGMDDYFWKKGEFIWKESAKPVYRWYGGFTKRLLLGDQLDLTRSEFNITEPVGSINDPNSKIAPFKIMAGVQAVDAEYKHFLVPHLYPRDKEDKTAYWKHRDWQMAFTDGMKAAGMKYSGKYEWVRTNMYWGVEHEVMPADMALSCVQCHESLKGERTCNRCHQDSRDVDFKKVAHKGTDFSYMASKGRDVSHLVGTTDYIDFKALGYKGDPIIYGGRFKKLPMGYKAEK</sequence>
<reference evidence="1 2" key="1">
    <citation type="submission" date="2019-11" db="EMBL/GenBank/DDBJ databases">
        <title>Comparative genomics of hydrocarbon-degrading Desulfosarcina strains.</title>
        <authorList>
            <person name="Watanabe M."/>
            <person name="Kojima H."/>
            <person name="Fukui M."/>
        </authorList>
    </citation>
    <scope>NUCLEOTIDE SEQUENCE [LARGE SCALE GENOMIC DNA]</scope>
    <source>
        <strain evidence="1 2">PP31</strain>
    </source>
</reference>
<gene>
    <name evidence="1" type="ORF">DSCW_42150</name>
</gene>
<dbReference type="InterPro" id="IPR024673">
    <property type="entry name" value="Octahem_Cyt_c"/>
</dbReference>
<organism evidence="1 2">
    <name type="scientific">Desulfosarcina widdelii</name>
    <dbReference type="NCBI Taxonomy" id="947919"/>
    <lineage>
        <taxon>Bacteria</taxon>
        <taxon>Pseudomonadati</taxon>
        <taxon>Thermodesulfobacteriota</taxon>
        <taxon>Desulfobacteria</taxon>
        <taxon>Desulfobacterales</taxon>
        <taxon>Desulfosarcinaceae</taxon>
        <taxon>Desulfosarcina</taxon>
    </lineage>
</organism>